<organism evidence="2 3">
    <name type="scientific">Mastigocoleus testarum BC008</name>
    <dbReference type="NCBI Taxonomy" id="371196"/>
    <lineage>
        <taxon>Bacteria</taxon>
        <taxon>Bacillati</taxon>
        <taxon>Cyanobacteriota</taxon>
        <taxon>Cyanophyceae</taxon>
        <taxon>Nostocales</taxon>
        <taxon>Hapalosiphonaceae</taxon>
        <taxon>Mastigocoleus</taxon>
    </lineage>
</organism>
<dbReference type="Proteomes" id="UP000053372">
    <property type="component" value="Unassembled WGS sequence"/>
</dbReference>
<evidence type="ECO:0000313" key="2">
    <source>
        <dbReference type="EMBL" id="KST63344.1"/>
    </source>
</evidence>
<feature type="transmembrane region" description="Helical" evidence="1">
    <location>
        <begin position="60"/>
        <end position="84"/>
    </location>
</feature>
<dbReference type="OrthoDB" id="510168at2"/>
<keyword evidence="1" id="KW-0472">Membrane</keyword>
<feature type="transmembrane region" description="Helical" evidence="1">
    <location>
        <begin position="96"/>
        <end position="117"/>
    </location>
</feature>
<sequence>MQLILFIFLWTALTGGSFVLSLMLVEIGYQQDVEILGAVFGGLIIASAQAMIFRKSILFASLWVLSSFVAWGIISVIGIGALGWFVINTSNIYSRIIYGLILGGLGGLGVGSVQWLLIRQYLPSAWRWILISCISWATGFATGSSLGLILYRFTQLFVGEVIGLALTWIIVGALSAIEIYRWLNLKSILNEN</sequence>
<keyword evidence="1" id="KW-0812">Transmembrane</keyword>
<protein>
    <submittedName>
        <fullName evidence="2">Uncharacterized protein</fullName>
    </submittedName>
</protein>
<keyword evidence="3" id="KW-1185">Reference proteome</keyword>
<accession>A0A0V7ZFM5</accession>
<name>A0A0V7ZFM5_9CYAN</name>
<feature type="transmembrane region" description="Helical" evidence="1">
    <location>
        <begin position="157"/>
        <end position="177"/>
    </location>
</feature>
<dbReference type="EMBL" id="LMTZ01000140">
    <property type="protein sequence ID" value="KST63344.1"/>
    <property type="molecule type" value="Genomic_DNA"/>
</dbReference>
<proteinExistence type="predicted"/>
<evidence type="ECO:0000313" key="3">
    <source>
        <dbReference type="Proteomes" id="UP000053372"/>
    </source>
</evidence>
<feature type="transmembrane region" description="Helical" evidence="1">
    <location>
        <begin position="129"/>
        <end position="151"/>
    </location>
</feature>
<feature type="transmembrane region" description="Helical" evidence="1">
    <location>
        <begin position="35"/>
        <end position="53"/>
    </location>
</feature>
<reference evidence="2 3" key="1">
    <citation type="journal article" date="2015" name="Genome Announc.">
        <title>Draft Genome of the Euendolithic (true boring) Cyanobacterium Mastigocoleus testarum strain BC008.</title>
        <authorList>
            <person name="Guida B.S."/>
            <person name="Garcia-Pichel F."/>
        </authorList>
    </citation>
    <scope>NUCLEOTIDE SEQUENCE [LARGE SCALE GENOMIC DNA]</scope>
    <source>
        <strain evidence="2 3">BC008</strain>
    </source>
</reference>
<comment type="caution">
    <text evidence="2">The sequence shown here is derived from an EMBL/GenBank/DDBJ whole genome shotgun (WGS) entry which is preliminary data.</text>
</comment>
<evidence type="ECO:0000256" key="1">
    <source>
        <dbReference type="SAM" id="Phobius"/>
    </source>
</evidence>
<dbReference type="AlphaFoldDB" id="A0A0V7ZFM5"/>
<dbReference type="RefSeq" id="WP_027838853.1">
    <property type="nucleotide sequence ID" value="NZ_LMTZ01000140.1"/>
</dbReference>
<gene>
    <name evidence="2" type="ORF">BC008_39365</name>
</gene>
<keyword evidence="1" id="KW-1133">Transmembrane helix</keyword>